<proteinExistence type="predicted"/>
<name>A0ABR6KP09_9BACT</name>
<protein>
    <recommendedName>
        <fullName evidence="2">DUF4923 domain-containing protein</fullName>
    </recommendedName>
</protein>
<gene>
    <name evidence="3" type="ORF">GGQ57_002473</name>
</gene>
<sequence>MKKAWGLMVAISILLSVSGQAYGQSLKDLLNSSAVKDAVTSVTGGKKLTVENLAGTWTYTNPAVQLEGDNALKNVAGSVAAGELEKKLKTYCAKVGIVEGMFNYVFNNDSTFTNALKKKTLKGTFSINPDEKTVELKYALGGKLKVTTLTAHVVISGDELSLLFNADKLLDFLSKISSISDNTTLKMVNKLASEYDGMMLGFELKK</sequence>
<accession>A0ABR6KP09</accession>
<evidence type="ECO:0000259" key="2">
    <source>
        <dbReference type="Pfam" id="PF16270"/>
    </source>
</evidence>
<evidence type="ECO:0000313" key="3">
    <source>
        <dbReference type="EMBL" id="MBB4622573.1"/>
    </source>
</evidence>
<dbReference type="InterPro" id="IPR032575">
    <property type="entry name" value="DUF4923"/>
</dbReference>
<evidence type="ECO:0000256" key="1">
    <source>
        <dbReference type="SAM" id="SignalP"/>
    </source>
</evidence>
<feature type="domain" description="DUF4923" evidence="2">
    <location>
        <begin position="26"/>
        <end position="206"/>
    </location>
</feature>
<feature type="signal peptide" evidence="1">
    <location>
        <begin position="1"/>
        <end position="21"/>
    </location>
</feature>
<organism evidence="3 4">
    <name type="scientific">Parabacteroides faecis</name>
    <dbReference type="NCBI Taxonomy" id="1217282"/>
    <lineage>
        <taxon>Bacteria</taxon>
        <taxon>Pseudomonadati</taxon>
        <taxon>Bacteroidota</taxon>
        <taxon>Bacteroidia</taxon>
        <taxon>Bacteroidales</taxon>
        <taxon>Tannerellaceae</taxon>
        <taxon>Parabacteroides</taxon>
    </lineage>
</organism>
<keyword evidence="4" id="KW-1185">Reference proteome</keyword>
<keyword evidence="1" id="KW-0732">Signal</keyword>
<reference evidence="3 4" key="1">
    <citation type="submission" date="2020-08" db="EMBL/GenBank/DDBJ databases">
        <title>Genomic Encyclopedia of Type Strains, Phase IV (KMG-IV): sequencing the most valuable type-strain genomes for metagenomic binning, comparative biology and taxonomic classification.</title>
        <authorList>
            <person name="Goeker M."/>
        </authorList>
    </citation>
    <scope>NUCLEOTIDE SEQUENCE [LARGE SCALE GENOMIC DNA]</scope>
    <source>
        <strain evidence="3 4">DSM 102983</strain>
    </source>
</reference>
<dbReference type="EMBL" id="JACHOC010000004">
    <property type="protein sequence ID" value="MBB4622573.1"/>
    <property type="molecule type" value="Genomic_DNA"/>
</dbReference>
<comment type="caution">
    <text evidence="3">The sequence shown here is derived from an EMBL/GenBank/DDBJ whole genome shotgun (WGS) entry which is preliminary data.</text>
</comment>
<evidence type="ECO:0000313" key="4">
    <source>
        <dbReference type="Proteomes" id="UP000533637"/>
    </source>
</evidence>
<dbReference type="Proteomes" id="UP000533637">
    <property type="component" value="Unassembled WGS sequence"/>
</dbReference>
<feature type="chain" id="PRO_5045478539" description="DUF4923 domain-containing protein" evidence="1">
    <location>
        <begin position="22"/>
        <end position="206"/>
    </location>
</feature>
<dbReference type="RefSeq" id="WP_183670936.1">
    <property type="nucleotide sequence ID" value="NZ_BMPB01000012.1"/>
</dbReference>
<dbReference type="Pfam" id="PF16270">
    <property type="entry name" value="DUF4923"/>
    <property type="match status" value="1"/>
</dbReference>